<evidence type="ECO:0000313" key="8">
    <source>
        <dbReference type="Proteomes" id="UP000663923"/>
    </source>
</evidence>
<evidence type="ECO:0000256" key="4">
    <source>
        <dbReference type="ARBA" id="ARBA00022989"/>
    </source>
</evidence>
<protein>
    <submittedName>
        <fullName evidence="7">YqaE/Pmp3 family membrane protein</fullName>
    </submittedName>
</protein>
<dbReference type="Proteomes" id="UP000663923">
    <property type="component" value="Chromosome"/>
</dbReference>
<keyword evidence="8" id="KW-1185">Reference proteome</keyword>
<evidence type="ECO:0000313" key="7">
    <source>
        <dbReference type="EMBL" id="QTD54932.1"/>
    </source>
</evidence>
<dbReference type="PANTHER" id="PTHR21659:SF42">
    <property type="entry name" value="UPF0057 MEMBRANE PROTEIN ZK632.10-RELATED"/>
    <property type="match status" value="1"/>
</dbReference>
<evidence type="ECO:0000256" key="5">
    <source>
        <dbReference type="ARBA" id="ARBA00023136"/>
    </source>
</evidence>
<comment type="subcellular location">
    <subcellularLocation>
        <location evidence="1">Membrane</location>
    </subcellularLocation>
</comment>
<dbReference type="PANTHER" id="PTHR21659">
    <property type="entry name" value="HYDROPHOBIC PROTEIN RCI2 LOW TEMPERATURE AND SALT RESPONSIVE PROTEIN LTI6 -RELATED"/>
    <property type="match status" value="1"/>
</dbReference>
<dbReference type="EMBL" id="CP071794">
    <property type="protein sequence ID" value="QTD54932.1"/>
    <property type="molecule type" value="Genomic_DNA"/>
</dbReference>
<proteinExistence type="inferred from homology"/>
<evidence type="ECO:0000256" key="2">
    <source>
        <dbReference type="ARBA" id="ARBA00009530"/>
    </source>
</evidence>
<evidence type="ECO:0000256" key="3">
    <source>
        <dbReference type="ARBA" id="ARBA00022692"/>
    </source>
</evidence>
<keyword evidence="4 6" id="KW-1133">Transmembrane helix</keyword>
<dbReference type="Pfam" id="PF01679">
    <property type="entry name" value="Pmp3"/>
    <property type="match status" value="1"/>
</dbReference>
<sequence length="57" mass="6210">MIILKILLAIILPPLGVFVQEGLNSNFWISVLLTLLGYVPGIVFALYILLAKRGSLA</sequence>
<keyword evidence="5 6" id="KW-0472">Membrane</keyword>
<evidence type="ECO:0000256" key="1">
    <source>
        <dbReference type="ARBA" id="ARBA00004370"/>
    </source>
</evidence>
<dbReference type="PROSITE" id="PS01309">
    <property type="entry name" value="UPF0057"/>
    <property type="match status" value="1"/>
</dbReference>
<evidence type="ECO:0000256" key="6">
    <source>
        <dbReference type="SAM" id="Phobius"/>
    </source>
</evidence>
<accession>A0ABX7T307</accession>
<gene>
    <name evidence="7" type="ORF">J4G78_11840</name>
</gene>
<reference evidence="7 8" key="1">
    <citation type="submission" date="2021-03" db="EMBL/GenBank/DDBJ databases">
        <title>Complete genome of Parasphingorhabdus_sp.JHSY0214.</title>
        <authorList>
            <person name="Yoo J.H."/>
            <person name="Bae J.W."/>
        </authorList>
    </citation>
    <scope>NUCLEOTIDE SEQUENCE [LARGE SCALE GENOMIC DNA]</scope>
    <source>
        <strain evidence="7 8">JHSY0214</strain>
    </source>
</reference>
<organism evidence="7 8">
    <name type="scientific">Parasphingorhabdus cellanae</name>
    <dbReference type="NCBI Taxonomy" id="2806553"/>
    <lineage>
        <taxon>Bacteria</taxon>
        <taxon>Pseudomonadati</taxon>
        <taxon>Pseudomonadota</taxon>
        <taxon>Alphaproteobacteria</taxon>
        <taxon>Sphingomonadales</taxon>
        <taxon>Sphingomonadaceae</taxon>
        <taxon>Parasphingorhabdus</taxon>
    </lineage>
</organism>
<comment type="similarity">
    <text evidence="2">Belongs to the UPF0057 (PMP3) family.</text>
</comment>
<name>A0ABX7T307_9SPHN</name>
<keyword evidence="3 6" id="KW-0812">Transmembrane</keyword>
<dbReference type="InterPro" id="IPR000612">
    <property type="entry name" value="PMP3"/>
</dbReference>
<feature type="transmembrane region" description="Helical" evidence="6">
    <location>
        <begin position="27"/>
        <end position="50"/>
    </location>
</feature>
<dbReference type="RefSeq" id="WP_207986762.1">
    <property type="nucleotide sequence ID" value="NZ_CP071794.1"/>
</dbReference>